<dbReference type="Gene3D" id="1.20.58.320">
    <property type="entry name" value="TPR-like"/>
    <property type="match status" value="1"/>
</dbReference>
<protein>
    <recommendedName>
        <fullName evidence="3">DUF924 domain-containing protein</fullName>
    </recommendedName>
</protein>
<dbReference type="InterPro" id="IPR010323">
    <property type="entry name" value="DUF924"/>
</dbReference>
<accession>A0AAW1RHH7</accession>
<evidence type="ECO:0000313" key="1">
    <source>
        <dbReference type="EMBL" id="KAK9832736.1"/>
    </source>
</evidence>
<organism evidence="1 2">
    <name type="scientific">Elliptochloris bilobata</name>
    <dbReference type="NCBI Taxonomy" id="381761"/>
    <lineage>
        <taxon>Eukaryota</taxon>
        <taxon>Viridiplantae</taxon>
        <taxon>Chlorophyta</taxon>
        <taxon>core chlorophytes</taxon>
        <taxon>Trebouxiophyceae</taxon>
        <taxon>Trebouxiophyceae incertae sedis</taxon>
        <taxon>Elliptochloris clade</taxon>
        <taxon>Elliptochloris</taxon>
    </lineage>
</organism>
<dbReference type="EMBL" id="JALJOU010000039">
    <property type="protein sequence ID" value="KAK9832736.1"/>
    <property type="molecule type" value="Genomic_DNA"/>
</dbReference>
<dbReference type="Gene3D" id="1.25.40.10">
    <property type="entry name" value="Tetratricopeptide repeat domain"/>
    <property type="match status" value="1"/>
</dbReference>
<reference evidence="1 2" key="1">
    <citation type="journal article" date="2024" name="Nat. Commun.">
        <title>Phylogenomics reveals the evolutionary origins of lichenization in chlorophyte algae.</title>
        <authorList>
            <person name="Puginier C."/>
            <person name="Libourel C."/>
            <person name="Otte J."/>
            <person name="Skaloud P."/>
            <person name="Haon M."/>
            <person name="Grisel S."/>
            <person name="Petersen M."/>
            <person name="Berrin J.G."/>
            <person name="Delaux P.M."/>
            <person name="Dal Grande F."/>
            <person name="Keller J."/>
        </authorList>
    </citation>
    <scope>NUCLEOTIDE SEQUENCE [LARGE SCALE GENOMIC DNA]</scope>
    <source>
        <strain evidence="1 2">SAG 245.80</strain>
    </source>
</reference>
<gene>
    <name evidence="1" type="ORF">WJX81_006061</name>
</gene>
<dbReference type="Pfam" id="PF06041">
    <property type="entry name" value="DUF924"/>
    <property type="match status" value="1"/>
</dbReference>
<dbReference type="Proteomes" id="UP001445335">
    <property type="component" value="Unassembled WGS sequence"/>
</dbReference>
<sequence>MKSARLAQHPRAHAALQYWLGKGYDKARPTDVDESRKGVWFAGGRKVDEEVTQRFGADVAALQAGQYEDWGQAYDGLAYVIIADQLSRNVHRGTAASVALDERALRRAEAMLASGEAERVRPAHRTWLVMPYMHSEQLTDQQTCVQLCEAMEAECAALDAGGSAAKMFAANASFARRHLAVIERFGRFPHRNALLGRQATEAEASALSDGSVESF</sequence>
<name>A0AAW1RHH7_9CHLO</name>
<keyword evidence="2" id="KW-1185">Reference proteome</keyword>
<evidence type="ECO:0000313" key="2">
    <source>
        <dbReference type="Proteomes" id="UP001445335"/>
    </source>
</evidence>
<evidence type="ECO:0008006" key="3">
    <source>
        <dbReference type="Google" id="ProtNLM"/>
    </source>
</evidence>
<proteinExistence type="predicted"/>
<dbReference type="SUPFAM" id="SSF48452">
    <property type="entry name" value="TPR-like"/>
    <property type="match status" value="1"/>
</dbReference>
<comment type="caution">
    <text evidence="1">The sequence shown here is derived from an EMBL/GenBank/DDBJ whole genome shotgun (WGS) entry which is preliminary data.</text>
</comment>
<dbReference type="InterPro" id="IPR011990">
    <property type="entry name" value="TPR-like_helical_dom_sf"/>
</dbReference>
<dbReference type="AlphaFoldDB" id="A0AAW1RHH7"/>